<name>A0ABS2P8C3_9BACL</name>
<evidence type="ECO:0000256" key="2">
    <source>
        <dbReference type="SAM" id="SignalP"/>
    </source>
</evidence>
<dbReference type="RefSeq" id="WP_204695689.1">
    <property type="nucleotide sequence ID" value="NZ_JAFBEC010000002.1"/>
</dbReference>
<evidence type="ECO:0000313" key="4">
    <source>
        <dbReference type="Proteomes" id="UP000741863"/>
    </source>
</evidence>
<keyword evidence="2" id="KW-0732">Signal</keyword>
<dbReference type="PANTHER" id="PTHR42941:SF1">
    <property type="entry name" value="SLL1037 PROTEIN"/>
    <property type="match status" value="1"/>
</dbReference>
<protein>
    <submittedName>
        <fullName evidence="3">TRAP transporter TAXI family solute receptor</fullName>
    </submittedName>
</protein>
<proteinExistence type="predicted"/>
<feature type="compositionally biased region" description="Acidic residues" evidence="1">
    <location>
        <begin position="34"/>
        <end position="50"/>
    </location>
</feature>
<organism evidence="3 4">
    <name type="scientific">Geomicrobium sediminis</name>
    <dbReference type="NCBI Taxonomy" id="1347788"/>
    <lineage>
        <taxon>Bacteria</taxon>
        <taxon>Bacillati</taxon>
        <taxon>Bacillota</taxon>
        <taxon>Bacilli</taxon>
        <taxon>Bacillales</taxon>
        <taxon>Geomicrobium</taxon>
    </lineage>
</organism>
<keyword evidence="4" id="KW-1185">Reference proteome</keyword>
<comment type="caution">
    <text evidence="3">The sequence shown here is derived from an EMBL/GenBank/DDBJ whole genome shotgun (WGS) entry which is preliminary data.</text>
</comment>
<evidence type="ECO:0000256" key="1">
    <source>
        <dbReference type="SAM" id="MobiDB-lite"/>
    </source>
</evidence>
<dbReference type="InterPro" id="IPR011852">
    <property type="entry name" value="TRAP_TAXI"/>
</dbReference>
<dbReference type="CDD" id="cd13520">
    <property type="entry name" value="PBP2_TAXI_TRAP"/>
    <property type="match status" value="1"/>
</dbReference>
<feature type="region of interest" description="Disordered" evidence="1">
    <location>
        <begin position="34"/>
        <end position="60"/>
    </location>
</feature>
<dbReference type="EMBL" id="JAFBEC010000002">
    <property type="protein sequence ID" value="MBM7631572.1"/>
    <property type="molecule type" value="Genomic_DNA"/>
</dbReference>
<reference evidence="3 4" key="1">
    <citation type="submission" date="2021-01" db="EMBL/GenBank/DDBJ databases">
        <title>Genomic Encyclopedia of Type Strains, Phase IV (KMG-IV): sequencing the most valuable type-strain genomes for metagenomic binning, comparative biology and taxonomic classification.</title>
        <authorList>
            <person name="Goeker M."/>
        </authorList>
    </citation>
    <scope>NUCLEOTIDE SEQUENCE [LARGE SCALE GENOMIC DNA]</scope>
    <source>
        <strain evidence="3 4">DSM 25540</strain>
    </source>
</reference>
<dbReference type="PROSITE" id="PS51257">
    <property type="entry name" value="PROKAR_LIPOPROTEIN"/>
    <property type="match status" value="1"/>
</dbReference>
<feature type="chain" id="PRO_5045087962" evidence="2">
    <location>
        <begin position="21"/>
        <end position="350"/>
    </location>
</feature>
<dbReference type="PANTHER" id="PTHR42941">
    <property type="entry name" value="SLL1037 PROTEIN"/>
    <property type="match status" value="1"/>
</dbReference>
<dbReference type="Pfam" id="PF16868">
    <property type="entry name" value="NMT1_3"/>
    <property type="match status" value="1"/>
</dbReference>
<sequence length="350" mass="37132">MNKYKTALLSGTFLSVAILAACDSDIDVDELDEDDLNVGDTDAGNDDGDDAASSGDGTQLQIGTGSTGGTYYALGQEMANVISDNADGVTVNAVSTGASNENIARVHNGDLDLGMTVHIPALDALEGAGDFEGQGEFDQFGYMGYIYPETNQIAVRADSGIESIEDLEGMRVNLGPPNSASQSASLMILEAYGLTEDDIEVYEEGFGDGAGMLQDGNIDATFGLLGLPADNITELDSQIDIELLSIDEEALDTIEANSMYERIVIPADTYEFLEEDVNAIAAYAVLIGSNETIDEDLGYEITKALYENAGSITHNQGEHMEDTDNLLLGNEGLPMHPGAERYFEEAGLLN</sequence>
<evidence type="ECO:0000313" key="3">
    <source>
        <dbReference type="EMBL" id="MBM7631572.1"/>
    </source>
</evidence>
<keyword evidence="3" id="KW-0675">Receptor</keyword>
<dbReference type="SUPFAM" id="SSF53850">
    <property type="entry name" value="Periplasmic binding protein-like II"/>
    <property type="match status" value="1"/>
</dbReference>
<dbReference type="Proteomes" id="UP000741863">
    <property type="component" value="Unassembled WGS sequence"/>
</dbReference>
<gene>
    <name evidence="3" type="ORF">JOD17_000664</name>
</gene>
<dbReference type="NCBIfam" id="TIGR02122">
    <property type="entry name" value="TRAP_TAXI"/>
    <property type="match status" value="1"/>
</dbReference>
<accession>A0ABS2P8C3</accession>
<dbReference type="Gene3D" id="3.40.190.10">
    <property type="entry name" value="Periplasmic binding protein-like II"/>
    <property type="match status" value="2"/>
</dbReference>
<feature type="signal peptide" evidence="2">
    <location>
        <begin position="1"/>
        <end position="20"/>
    </location>
</feature>